<organism evidence="6 7">
    <name type="scientific">candidate division TA06 bacterium</name>
    <dbReference type="NCBI Taxonomy" id="2250710"/>
    <lineage>
        <taxon>Bacteria</taxon>
        <taxon>Bacteria division TA06</taxon>
    </lineage>
</organism>
<evidence type="ECO:0000259" key="4">
    <source>
        <dbReference type="PROSITE" id="PS50045"/>
    </source>
</evidence>
<dbReference type="PANTHER" id="PTHR32071">
    <property type="entry name" value="TRANSCRIPTIONAL REGULATORY PROTEIN"/>
    <property type="match status" value="1"/>
</dbReference>
<sequence>MKDKILLIDDDKSIHDILEEGLEQYQLYHSYSASESLKILSKERIDAILCDLILPDINGIKLIKKIKPNYDIPIIMITGFASIESAIEAIKAGAYDYLKKPFSIKEVNNILSKVLEHERLRNENIRLMSILTGTPEGLGIVYTSEVMSNIIELIKKISPYNINVLILGESGVGKELAANAIHKLSNRSDNKFVAINCSGIPETLLESELFGYTKGAFTGANKDKDGLIIKADNGTMFFDEIGDASPEFQVKILRILDSGTYTPVGSTSIKKVDIRLVSATNKDINKLLSQKTLREDLYYRINGITIDIPPLRERREDIGVLAKHFLKLFSNGQKEFSKNAILYLIQQDWKGNVRELKNVIQKVSILTKSRIVSANDFKYFKKNFSYQGVVYKDAKYNFERIYFQTLYKQCNGKITEMAKQSGLTRQNIYIKLNKFNISM</sequence>
<dbReference type="Gene3D" id="1.10.10.60">
    <property type="entry name" value="Homeodomain-like"/>
    <property type="match status" value="1"/>
</dbReference>
<evidence type="ECO:0000313" key="7">
    <source>
        <dbReference type="Proteomes" id="UP000271125"/>
    </source>
</evidence>
<dbReference type="InterPro" id="IPR001789">
    <property type="entry name" value="Sig_transdc_resp-reg_receiver"/>
</dbReference>
<proteinExistence type="predicted"/>
<dbReference type="PROSITE" id="PS50045">
    <property type="entry name" value="SIGMA54_INTERACT_4"/>
    <property type="match status" value="1"/>
</dbReference>
<dbReference type="AlphaFoldDB" id="A0A660SNP8"/>
<keyword evidence="1" id="KW-0547">Nucleotide-binding</keyword>
<name>A0A660SNP8_UNCT6</name>
<protein>
    <submittedName>
        <fullName evidence="6">Sigma-54-dependent Fis family transcriptional regulator</fullName>
    </submittedName>
</protein>
<evidence type="ECO:0000259" key="5">
    <source>
        <dbReference type="PROSITE" id="PS50110"/>
    </source>
</evidence>
<dbReference type="PROSITE" id="PS50110">
    <property type="entry name" value="RESPONSE_REGULATORY"/>
    <property type="match status" value="1"/>
</dbReference>
<dbReference type="Pfam" id="PF00158">
    <property type="entry name" value="Sigma54_activat"/>
    <property type="match status" value="1"/>
</dbReference>
<gene>
    <name evidence="6" type="ORF">DRP43_01565</name>
</gene>
<keyword evidence="3" id="KW-0597">Phosphoprotein</keyword>
<dbReference type="InterPro" id="IPR027417">
    <property type="entry name" value="P-loop_NTPase"/>
</dbReference>
<dbReference type="Pfam" id="PF00072">
    <property type="entry name" value="Response_reg"/>
    <property type="match status" value="1"/>
</dbReference>
<dbReference type="InterPro" id="IPR003593">
    <property type="entry name" value="AAA+_ATPase"/>
</dbReference>
<dbReference type="Pfam" id="PF25601">
    <property type="entry name" value="AAA_lid_14"/>
    <property type="match status" value="1"/>
</dbReference>
<evidence type="ECO:0000256" key="2">
    <source>
        <dbReference type="ARBA" id="ARBA00022840"/>
    </source>
</evidence>
<dbReference type="GO" id="GO:0000160">
    <property type="term" value="P:phosphorelay signal transduction system"/>
    <property type="evidence" value="ECO:0007669"/>
    <property type="project" value="InterPro"/>
</dbReference>
<dbReference type="GO" id="GO:0005524">
    <property type="term" value="F:ATP binding"/>
    <property type="evidence" value="ECO:0007669"/>
    <property type="project" value="UniProtKB-KW"/>
</dbReference>
<feature type="modified residue" description="4-aspartylphosphate" evidence="3">
    <location>
        <position position="51"/>
    </location>
</feature>
<evidence type="ECO:0000256" key="3">
    <source>
        <dbReference type="PROSITE-ProRule" id="PRU00169"/>
    </source>
</evidence>
<dbReference type="PROSITE" id="PS00676">
    <property type="entry name" value="SIGMA54_INTERACT_2"/>
    <property type="match status" value="1"/>
</dbReference>
<dbReference type="Gene3D" id="1.10.8.60">
    <property type="match status" value="1"/>
</dbReference>
<dbReference type="InterPro" id="IPR009057">
    <property type="entry name" value="Homeodomain-like_sf"/>
</dbReference>
<evidence type="ECO:0000313" key="6">
    <source>
        <dbReference type="EMBL" id="RKX72092.1"/>
    </source>
</evidence>
<comment type="caution">
    <text evidence="6">The sequence shown here is derived from an EMBL/GenBank/DDBJ whole genome shotgun (WGS) entry which is preliminary data.</text>
</comment>
<feature type="domain" description="Response regulatory" evidence="5">
    <location>
        <begin position="4"/>
        <end position="115"/>
    </location>
</feature>
<accession>A0A660SNP8</accession>
<dbReference type="CDD" id="cd00009">
    <property type="entry name" value="AAA"/>
    <property type="match status" value="1"/>
</dbReference>
<dbReference type="InterPro" id="IPR058031">
    <property type="entry name" value="AAA_lid_NorR"/>
</dbReference>
<dbReference type="SMART" id="SM00448">
    <property type="entry name" value="REC"/>
    <property type="match status" value="1"/>
</dbReference>
<dbReference type="SMART" id="SM00382">
    <property type="entry name" value="AAA"/>
    <property type="match status" value="1"/>
</dbReference>
<dbReference type="GO" id="GO:0006355">
    <property type="term" value="P:regulation of DNA-templated transcription"/>
    <property type="evidence" value="ECO:0007669"/>
    <property type="project" value="InterPro"/>
</dbReference>
<dbReference type="PANTHER" id="PTHR32071:SF121">
    <property type="entry name" value="SIGMA L-DEPENDENT TRANSCRIPTIONAL REGULATOR YQIR-RELATED"/>
    <property type="match status" value="1"/>
</dbReference>
<dbReference type="Gene3D" id="3.40.50.2300">
    <property type="match status" value="1"/>
</dbReference>
<dbReference type="InterPro" id="IPR025943">
    <property type="entry name" value="Sigma_54_int_dom_ATP-bd_2"/>
</dbReference>
<dbReference type="Gene3D" id="3.40.50.300">
    <property type="entry name" value="P-loop containing nucleotide triphosphate hydrolases"/>
    <property type="match status" value="1"/>
</dbReference>
<reference evidence="6 7" key="1">
    <citation type="submission" date="2018-06" db="EMBL/GenBank/DDBJ databases">
        <title>Extensive metabolic versatility and redundancy in microbially diverse, dynamic hydrothermal sediments.</title>
        <authorList>
            <person name="Dombrowski N."/>
            <person name="Teske A."/>
            <person name="Baker B.J."/>
        </authorList>
    </citation>
    <scope>NUCLEOTIDE SEQUENCE [LARGE SCALE GENOMIC DNA]</scope>
    <source>
        <strain evidence="6">B10_G13</strain>
    </source>
</reference>
<dbReference type="FunFam" id="3.40.50.300:FF:000006">
    <property type="entry name" value="DNA-binding transcriptional regulator NtrC"/>
    <property type="match status" value="1"/>
</dbReference>
<feature type="domain" description="Sigma-54 factor interaction" evidence="4">
    <location>
        <begin position="140"/>
        <end position="365"/>
    </location>
</feature>
<dbReference type="Proteomes" id="UP000271125">
    <property type="component" value="Unassembled WGS sequence"/>
</dbReference>
<dbReference type="SUPFAM" id="SSF46689">
    <property type="entry name" value="Homeodomain-like"/>
    <property type="match status" value="1"/>
</dbReference>
<keyword evidence="2" id="KW-0067">ATP-binding</keyword>
<dbReference type="EMBL" id="QNBD01000050">
    <property type="protein sequence ID" value="RKX72092.1"/>
    <property type="molecule type" value="Genomic_DNA"/>
</dbReference>
<dbReference type="InterPro" id="IPR002078">
    <property type="entry name" value="Sigma_54_int"/>
</dbReference>
<evidence type="ECO:0000256" key="1">
    <source>
        <dbReference type="ARBA" id="ARBA00022741"/>
    </source>
</evidence>
<dbReference type="SUPFAM" id="SSF52540">
    <property type="entry name" value="P-loop containing nucleoside triphosphate hydrolases"/>
    <property type="match status" value="1"/>
</dbReference>
<dbReference type="SUPFAM" id="SSF52172">
    <property type="entry name" value="CheY-like"/>
    <property type="match status" value="1"/>
</dbReference>
<dbReference type="InterPro" id="IPR011006">
    <property type="entry name" value="CheY-like_superfamily"/>
</dbReference>